<dbReference type="Proteomes" id="UP001066276">
    <property type="component" value="Chromosome 3_1"/>
</dbReference>
<evidence type="ECO:0000313" key="2">
    <source>
        <dbReference type="Proteomes" id="UP001066276"/>
    </source>
</evidence>
<name>A0AAV7U894_PLEWA</name>
<keyword evidence="2" id="KW-1185">Reference proteome</keyword>
<reference evidence="1" key="1">
    <citation type="journal article" date="2022" name="bioRxiv">
        <title>Sequencing and chromosome-scale assembly of the giantPleurodeles waltlgenome.</title>
        <authorList>
            <person name="Brown T."/>
            <person name="Elewa A."/>
            <person name="Iarovenko S."/>
            <person name="Subramanian E."/>
            <person name="Araus A.J."/>
            <person name="Petzold A."/>
            <person name="Susuki M."/>
            <person name="Suzuki K.-i.T."/>
            <person name="Hayashi T."/>
            <person name="Toyoda A."/>
            <person name="Oliveira C."/>
            <person name="Osipova E."/>
            <person name="Leigh N.D."/>
            <person name="Simon A."/>
            <person name="Yun M.H."/>
        </authorList>
    </citation>
    <scope>NUCLEOTIDE SEQUENCE</scope>
    <source>
        <strain evidence="1">20211129_DDA</strain>
        <tissue evidence="1">Liver</tissue>
    </source>
</reference>
<dbReference type="EMBL" id="JANPWB010000005">
    <property type="protein sequence ID" value="KAJ1185284.1"/>
    <property type="molecule type" value="Genomic_DNA"/>
</dbReference>
<protein>
    <submittedName>
        <fullName evidence="1">Uncharacterized protein</fullName>
    </submittedName>
</protein>
<organism evidence="1 2">
    <name type="scientific">Pleurodeles waltl</name>
    <name type="common">Iberian ribbed newt</name>
    <dbReference type="NCBI Taxonomy" id="8319"/>
    <lineage>
        <taxon>Eukaryota</taxon>
        <taxon>Metazoa</taxon>
        <taxon>Chordata</taxon>
        <taxon>Craniata</taxon>
        <taxon>Vertebrata</taxon>
        <taxon>Euteleostomi</taxon>
        <taxon>Amphibia</taxon>
        <taxon>Batrachia</taxon>
        <taxon>Caudata</taxon>
        <taxon>Salamandroidea</taxon>
        <taxon>Salamandridae</taxon>
        <taxon>Pleurodelinae</taxon>
        <taxon>Pleurodeles</taxon>
    </lineage>
</organism>
<accession>A0AAV7U894</accession>
<evidence type="ECO:0000313" key="1">
    <source>
        <dbReference type="EMBL" id="KAJ1185284.1"/>
    </source>
</evidence>
<gene>
    <name evidence="1" type="ORF">NDU88_002078</name>
</gene>
<proteinExistence type="predicted"/>
<dbReference type="AlphaFoldDB" id="A0AAV7U894"/>
<sequence>MLQIRHDWVPKRKRNVYGCPALKETEEIPEWARQPRLPKPSPTQSEEGKKLFLQAAASLTERDLLDRVGPEQTKTMIQTPACRTPILRTSAPEDLHRLTPQTFDYII</sequence>
<comment type="caution">
    <text evidence="1">The sequence shown here is derived from an EMBL/GenBank/DDBJ whole genome shotgun (WGS) entry which is preliminary data.</text>
</comment>